<reference evidence="2" key="2">
    <citation type="submission" date="2020-01" db="EMBL/GenBank/DDBJ databases">
        <authorList>
            <person name="Campanaro S."/>
        </authorList>
    </citation>
    <scope>NUCLEOTIDE SEQUENCE</scope>
    <source>
        <strain evidence="2">AS01afH2WH_6</strain>
    </source>
</reference>
<accession>A0A971CZ68</accession>
<sequence length="288" mass="33199">MMGDFEYSTKTPEQVLRSTRTALLGFRLLIVVFGMVMVTVFIRSHEHDDSGSQGVFLCNFSMLVLMFVTVLVSRRWARGRDKAMNEVLERHFNFDWYGRYLDALIARKGTPRRVRRSTTLYWVGRAKMAYMRGDFDEVFACLARVDTRNFKSRRYFMLGLAMYILGYYAALYAGNQDMTLEYFSALTRYPVKGRKRIQLKDSLLGGLTERAGMLRGTIPASLSQSQVELDDGYTPFARMDQAYVVGVAEYARGNIAYAEELMNRIIHLGHANREIYLVRQAGLKLQQQ</sequence>
<feature type="transmembrane region" description="Helical" evidence="1">
    <location>
        <begin position="54"/>
        <end position="72"/>
    </location>
</feature>
<evidence type="ECO:0000313" key="3">
    <source>
        <dbReference type="Proteomes" id="UP000767327"/>
    </source>
</evidence>
<proteinExistence type="predicted"/>
<protein>
    <submittedName>
        <fullName evidence="2">Uncharacterized protein</fullName>
    </submittedName>
</protein>
<evidence type="ECO:0000256" key="1">
    <source>
        <dbReference type="SAM" id="Phobius"/>
    </source>
</evidence>
<feature type="transmembrane region" description="Helical" evidence="1">
    <location>
        <begin position="155"/>
        <end position="174"/>
    </location>
</feature>
<dbReference type="EMBL" id="JAAXZR010000021">
    <property type="protein sequence ID" value="NLT79809.1"/>
    <property type="molecule type" value="Genomic_DNA"/>
</dbReference>
<comment type="caution">
    <text evidence="2">The sequence shown here is derived from an EMBL/GenBank/DDBJ whole genome shotgun (WGS) entry which is preliminary data.</text>
</comment>
<keyword evidence="1" id="KW-0812">Transmembrane</keyword>
<dbReference type="AlphaFoldDB" id="A0A971CZ68"/>
<organism evidence="2 3">
    <name type="scientific">Bifidobacterium crudilactis</name>
    <dbReference type="NCBI Taxonomy" id="327277"/>
    <lineage>
        <taxon>Bacteria</taxon>
        <taxon>Bacillati</taxon>
        <taxon>Actinomycetota</taxon>
        <taxon>Actinomycetes</taxon>
        <taxon>Bifidobacteriales</taxon>
        <taxon>Bifidobacteriaceae</taxon>
        <taxon>Bifidobacterium</taxon>
    </lineage>
</organism>
<evidence type="ECO:0000313" key="2">
    <source>
        <dbReference type="EMBL" id="NLT79809.1"/>
    </source>
</evidence>
<gene>
    <name evidence="2" type="ORF">GXW98_05965</name>
</gene>
<dbReference type="RefSeq" id="WP_273173757.1">
    <property type="nucleotide sequence ID" value="NZ_JAAXZR010000021.1"/>
</dbReference>
<keyword evidence="1" id="KW-1133">Transmembrane helix</keyword>
<keyword evidence="1" id="KW-0472">Membrane</keyword>
<name>A0A971CZ68_9BIFI</name>
<dbReference type="Proteomes" id="UP000767327">
    <property type="component" value="Unassembled WGS sequence"/>
</dbReference>
<reference evidence="2" key="1">
    <citation type="journal article" date="2020" name="Biotechnol. Biofuels">
        <title>New insights from the biogas microbiome by comprehensive genome-resolved metagenomics of nearly 1600 species originating from multiple anaerobic digesters.</title>
        <authorList>
            <person name="Campanaro S."/>
            <person name="Treu L."/>
            <person name="Rodriguez-R L.M."/>
            <person name="Kovalovszki A."/>
            <person name="Ziels R.M."/>
            <person name="Maus I."/>
            <person name="Zhu X."/>
            <person name="Kougias P.G."/>
            <person name="Basile A."/>
            <person name="Luo G."/>
            <person name="Schluter A."/>
            <person name="Konstantinidis K.T."/>
            <person name="Angelidaki I."/>
        </authorList>
    </citation>
    <scope>NUCLEOTIDE SEQUENCE</scope>
    <source>
        <strain evidence="2">AS01afH2WH_6</strain>
    </source>
</reference>
<feature type="transmembrane region" description="Helical" evidence="1">
    <location>
        <begin position="21"/>
        <end position="42"/>
    </location>
</feature>